<dbReference type="Proteomes" id="UP000050795">
    <property type="component" value="Unassembled WGS sequence"/>
</dbReference>
<proteinExistence type="predicted"/>
<reference evidence="1" key="1">
    <citation type="submission" date="2022-06" db="EMBL/GenBank/DDBJ databases">
        <authorList>
            <person name="Berger JAMES D."/>
            <person name="Berger JAMES D."/>
        </authorList>
    </citation>
    <scope>NUCLEOTIDE SEQUENCE [LARGE SCALE GENOMIC DNA]</scope>
</reference>
<keyword evidence="1" id="KW-1185">Reference proteome</keyword>
<dbReference type="AlphaFoldDB" id="A0AA85JCJ6"/>
<organism evidence="1 2">
    <name type="scientific">Trichobilharzia regenti</name>
    <name type="common">Nasal bird schistosome</name>
    <dbReference type="NCBI Taxonomy" id="157069"/>
    <lineage>
        <taxon>Eukaryota</taxon>
        <taxon>Metazoa</taxon>
        <taxon>Spiralia</taxon>
        <taxon>Lophotrochozoa</taxon>
        <taxon>Platyhelminthes</taxon>
        <taxon>Trematoda</taxon>
        <taxon>Digenea</taxon>
        <taxon>Strigeidida</taxon>
        <taxon>Schistosomatoidea</taxon>
        <taxon>Schistosomatidae</taxon>
        <taxon>Trichobilharzia</taxon>
    </lineage>
</organism>
<evidence type="ECO:0000313" key="2">
    <source>
        <dbReference type="WBParaSite" id="TREG1_145060.1"/>
    </source>
</evidence>
<name>A0AA85JCJ6_TRIRE</name>
<accession>A0AA85JCJ6</accession>
<reference evidence="2" key="2">
    <citation type="submission" date="2023-11" db="UniProtKB">
        <authorList>
            <consortium name="WormBaseParasite"/>
        </authorList>
    </citation>
    <scope>IDENTIFICATION</scope>
</reference>
<protein>
    <submittedName>
        <fullName evidence="2">Uncharacterized protein</fullName>
    </submittedName>
</protein>
<sequence length="65" mass="7209">MHAPRPDNVYFFLHCLSDPVWLAIHGFAAPHAPGFKLDCMYAGLVDLRPGCSLEPLVLCIWETGV</sequence>
<dbReference type="WBParaSite" id="TREG1_145060.1">
    <property type="protein sequence ID" value="TREG1_145060.1"/>
    <property type="gene ID" value="TREG1_145060"/>
</dbReference>
<evidence type="ECO:0000313" key="1">
    <source>
        <dbReference type="Proteomes" id="UP000050795"/>
    </source>
</evidence>